<protein>
    <recommendedName>
        <fullName evidence="3">Response regulatory domain-containing protein</fullName>
    </recommendedName>
</protein>
<sequence length="119" mass="13504">MLPKVLVVENGEKWQELWQEQLKEKVLLIFANTSRESWELFNSHKDISAIAITTCLNCSMPADSVNLVTYFRETFKGPVIATFSPVRPDLGVEFLRNGCTHDCEKKDLAIMLCKILGIS</sequence>
<dbReference type="Proteomes" id="UP000178820">
    <property type="component" value="Unassembled WGS sequence"/>
</dbReference>
<accession>A0A1G2I3V0</accession>
<evidence type="ECO:0008006" key="3">
    <source>
        <dbReference type="Google" id="ProtNLM"/>
    </source>
</evidence>
<evidence type="ECO:0000313" key="1">
    <source>
        <dbReference type="EMBL" id="OGZ68738.1"/>
    </source>
</evidence>
<proteinExistence type="predicted"/>
<name>A0A1G2I3V0_9BACT</name>
<dbReference type="EMBL" id="MHOT01000018">
    <property type="protein sequence ID" value="OGZ68738.1"/>
    <property type="molecule type" value="Genomic_DNA"/>
</dbReference>
<gene>
    <name evidence="1" type="ORF">A3D44_01945</name>
</gene>
<reference evidence="1 2" key="1">
    <citation type="journal article" date="2016" name="Nat. Commun.">
        <title>Thousands of microbial genomes shed light on interconnected biogeochemical processes in an aquifer system.</title>
        <authorList>
            <person name="Anantharaman K."/>
            <person name="Brown C.T."/>
            <person name="Hug L.A."/>
            <person name="Sharon I."/>
            <person name="Castelle C.J."/>
            <person name="Probst A.J."/>
            <person name="Thomas B.C."/>
            <person name="Singh A."/>
            <person name="Wilkins M.J."/>
            <person name="Karaoz U."/>
            <person name="Brodie E.L."/>
            <person name="Williams K.H."/>
            <person name="Hubbard S.S."/>
            <person name="Banfield J.F."/>
        </authorList>
    </citation>
    <scope>NUCLEOTIDE SEQUENCE [LARGE SCALE GENOMIC DNA]</scope>
</reference>
<comment type="caution">
    <text evidence="1">The sequence shown here is derived from an EMBL/GenBank/DDBJ whole genome shotgun (WGS) entry which is preliminary data.</text>
</comment>
<evidence type="ECO:0000313" key="2">
    <source>
        <dbReference type="Proteomes" id="UP000178820"/>
    </source>
</evidence>
<dbReference type="STRING" id="1802207.A3D44_01945"/>
<dbReference type="AlphaFoldDB" id="A0A1G2I3V0"/>
<organism evidence="1 2">
    <name type="scientific">Candidatus Staskawiczbacteria bacterium RIFCSPHIGHO2_02_FULL_42_22</name>
    <dbReference type="NCBI Taxonomy" id="1802207"/>
    <lineage>
        <taxon>Bacteria</taxon>
        <taxon>Candidatus Staskawicziibacteriota</taxon>
    </lineage>
</organism>